<reference evidence="9 10" key="1">
    <citation type="submission" date="2020-07" db="EMBL/GenBank/DDBJ databases">
        <title>Thermogemmata thermophila gen. nov., sp. nov., a novel moderate thermophilic planctomycete from a Kamchatka hot spring.</title>
        <authorList>
            <person name="Elcheninov A.G."/>
            <person name="Podosokorskaya O.A."/>
            <person name="Kovaleva O.L."/>
            <person name="Novikov A."/>
            <person name="Bonch-Osmolovskaya E.A."/>
            <person name="Toshchakov S.V."/>
            <person name="Kublanov I.V."/>
        </authorList>
    </citation>
    <scope>NUCLEOTIDE SEQUENCE [LARGE SCALE GENOMIC DNA]</scope>
    <source>
        <strain evidence="9 10">2918</strain>
    </source>
</reference>
<dbReference type="Pfam" id="PF09594">
    <property type="entry name" value="GT87"/>
    <property type="match status" value="1"/>
</dbReference>
<dbReference type="Proteomes" id="UP000542342">
    <property type="component" value="Unassembled WGS sequence"/>
</dbReference>
<accession>A0A7V8VC69</accession>
<feature type="transmembrane region" description="Helical" evidence="8">
    <location>
        <begin position="107"/>
        <end position="128"/>
    </location>
</feature>
<protein>
    <submittedName>
        <fullName evidence="9">DUF2029 domain-containing protein</fullName>
    </submittedName>
</protein>
<dbReference type="InterPro" id="IPR018584">
    <property type="entry name" value="GT87"/>
</dbReference>
<evidence type="ECO:0000256" key="1">
    <source>
        <dbReference type="ARBA" id="ARBA00004651"/>
    </source>
</evidence>
<organism evidence="9 10">
    <name type="scientific">Thermogemmata fonticola</name>
    <dbReference type="NCBI Taxonomy" id="2755323"/>
    <lineage>
        <taxon>Bacteria</taxon>
        <taxon>Pseudomonadati</taxon>
        <taxon>Planctomycetota</taxon>
        <taxon>Planctomycetia</taxon>
        <taxon>Gemmatales</taxon>
        <taxon>Gemmataceae</taxon>
        <taxon>Thermogemmata</taxon>
    </lineage>
</organism>
<comment type="similarity">
    <text evidence="7">Belongs to the glycosyltransferase 87 family.</text>
</comment>
<dbReference type="RefSeq" id="WP_194536774.1">
    <property type="nucleotide sequence ID" value="NZ_JACEFB010000002.1"/>
</dbReference>
<name>A0A7V8VC69_9BACT</name>
<gene>
    <name evidence="9" type="ORF">H0921_04110</name>
</gene>
<feature type="transmembrane region" description="Helical" evidence="8">
    <location>
        <begin position="135"/>
        <end position="155"/>
    </location>
</feature>
<feature type="transmembrane region" description="Helical" evidence="8">
    <location>
        <begin position="373"/>
        <end position="391"/>
    </location>
</feature>
<feature type="transmembrane region" description="Helical" evidence="8">
    <location>
        <begin position="16"/>
        <end position="36"/>
    </location>
</feature>
<sequence>MNSEAAVIRNPIPKRVLWWLFFLLLLVTGIAAIRVYRGVMSPELPKDFVQYWAVGRLVLEGENPYAPALQLREQQHVYPERDIALMMWNPPPALPLYAPWGLLPARLAAWLWNGLQLGAVLAASFLLVRVYASDSAWWWFLPLSLGFAGTVWLLLYGQNTGWILFGLAGFAWGQHRGQPWLAGCCGALTVLKPHLLVGFGLVWIWDVWHRGQRRIALLAGVAAVLLATALAHLSDPQVLPHYLTALREPSPYAVSPKDWMLPTASYWLRHYLAPESMAWQFLPSILAALALLLWRLRWGEKWSWPQALPIVVAVSVLTTGYGGWIFDLPVLLVSLIALAARMYQVRPMLLVYLTVWQFLVTWATFVYGYTLHGFWWVAPAVLGPCLFLPFLKTD</sequence>
<evidence type="ECO:0000256" key="6">
    <source>
        <dbReference type="ARBA" id="ARBA00023136"/>
    </source>
</evidence>
<dbReference type="AlphaFoldDB" id="A0A7V8VC69"/>
<evidence type="ECO:0000256" key="7">
    <source>
        <dbReference type="ARBA" id="ARBA00024033"/>
    </source>
</evidence>
<evidence type="ECO:0000256" key="3">
    <source>
        <dbReference type="ARBA" id="ARBA00022679"/>
    </source>
</evidence>
<keyword evidence="4 8" id="KW-0812">Transmembrane</keyword>
<dbReference type="EMBL" id="JACEFB010000002">
    <property type="protein sequence ID" value="MBA2225344.1"/>
    <property type="molecule type" value="Genomic_DNA"/>
</dbReference>
<comment type="caution">
    <text evidence="9">The sequence shown here is derived from an EMBL/GenBank/DDBJ whole genome shotgun (WGS) entry which is preliminary data.</text>
</comment>
<evidence type="ECO:0000256" key="8">
    <source>
        <dbReference type="SAM" id="Phobius"/>
    </source>
</evidence>
<keyword evidence="6 8" id="KW-0472">Membrane</keyword>
<keyword evidence="2" id="KW-1003">Cell membrane</keyword>
<evidence type="ECO:0000256" key="5">
    <source>
        <dbReference type="ARBA" id="ARBA00022989"/>
    </source>
</evidence>
<evidence type="ECO:0000313" key="9">
    <source>
        <dbReference type="EMBL" id="MBA2225344.1"/>
    </source>
</evidence>
<dbReference type="GO" id="GO:0016758">
    <property type="term" value="F:hexosyltransferase activity"/>
    <property type="evidence" value="ECO:0007669"/>
    <property type="project" value="InterPro"/>
</dbReference>
<comment type="subcellular location">
    <subcellularLocation>
        <location evidence="1">Cell membrane</location>
        <topology evidence="1">Multi-pass membrane protein</topology>
    </subcellularLocation>
</comment>
<feature type="transmembrane region" description="Helical" evidence="8">
    <location>
        <begin position="277"/>
        <end position="295"/>
    </location>
</feature>
<evidence type="ECO:0000256" key="2">
    <source>
        <dbReference type="ARBA" id="ARBA00022475"/>
    </source>
</evidence>
<evidence type="ECO:0000256" key="4">
    <source>
        <dbReference type="ARBA" id="ARBA00022692"/>
    </source>
</evidence>
<feature type="transmembrane region" description="Helical" evidence="8">
    <location>
        <begin position="215"/>
        <end position="233"/>
    </location>
</feature>
<keyword evidence="5 8" id="KW-1133">Transmembrane helix</keyword>
<dbReference type="GO" id="GO:0005886">
    <property type="term" value="C:plasma membrane"/>
    <property type="evidence" value="ECO:0007669"/>
    <property type="project" value="UniProtKB-SubCell"/>
</dbReference>
<feature type="transmembrane region" description="Helical" evidence="8">
    <location>
        <begin position="180"/>
        <end position="203"/>
    </location>
</feature>
<evidence type="ECO:0000313" key="10">
    <source>
        <dbReference type="Proteomes" id="UP000542342"/>
    </source>
</evidence>
<keyword evidence="3" id="KW-0808">Transferase</keyword>
<feature type="transmembrane region" description="Helical" evidence="8">
    <location>
        <begin position="349"/>
        <end position="367"/>
    </location>
</feature>
<proteinExistence type="inferred from homology"/>
<keyword evidence="10" id="KW-1185">Reference proteome</keyword>